<protein>
    <submittedName>
        <fullName evidence="2">Integrase core domain containing protein</fullName>
    </submittedName>
</protein>
<dbReference type="PaxDb" id="4113-PGSC0003DMT400091237"/>
<organism evidence="2 3">
    <name type="scientific">Solanum tuberosum</name>
    <name type="common">Potato</name>
    <dbReference type="NCBI Taxonomy" id="4113"/>
    <lineage>
        <taxon>Eukaryota</taxon>
        <taxon>Viridiplantae</taxon>
        <taxon>Streptophyta</taxon>
        <taxon>Embryophyta</taxon>
        <taxon>Tracheophyta</taxon>
        <taxon>Spermatophyta</taxon>
        <taxon>Magnoliopsida</taxon>
        <taxon>eudicotyledons</taxon>
        <taxon>Gunneridae</taxon>
        <taxon>Pentapetalae</taxon>
        <taxon>asterids</taxon>
        <taxon>lamiids</taxon>
        <taxon>Solanales</taxon>
        <taxon>Solanaceae</taxon>
        <taxon>Solanoideae</taxon>
        <taxon>Solaneae</taxon>
        <taxon>Solanum</taxon>
    </lineage>
</organism>
<reference evidence="3" key="1">
    <citation type="journal article" date="2011" name="Nature">
        <title>Genome sequence and analysis of the tuber crop potato.</title>
        <authorList>
            <consortium name="The Potato Genome Sequencing Consortium"/>
        </authorList>
    </citation>
    <scope>NUCLEOTIDE SEQUENCE [LARGE SCALE GENOMIC DNA]</scope>
    <source>
        <strain evidence="3">cv. DM1-3 516 R44</strain>
    </source>
</reference>
<keyword evidence="3" id="KW-1185">Reference proteome</keyword>
<dbReference type="Proteomes" id="UP000011115">
    <property type="component" value="Unassembled WGS sequence"/>
</dbReference>
<feature type="region of interest" description="Disordered" evidence="1">
    <location>
        <begin position="114"/>
        <end position="181"/>
    </location>
</feature>
<evidence type="ECO:0000256" key="1">
    <source>
        <dbReference type="SAM" id="MobiDB-lite"/>
    </source>
</evidence>
<dbReference type="Gramene" id="PGSC0003DMT400091237">
    <property type="protein sequence ID" value="PGSC0003DMT400091237"/>
    <property type="gene ID" value="PGSC0003DMG400040808"/>
</dbReference>
<name>M1DM55_SOLTU</name>
<evidence type="ECO:0000313" key="3">
    <source>
        <dbReference type="Proteomes" id="UP000011115"/>
    </source>
</evidence>
<dbReference type="InParanoid" id="M1DM55"/>
<reference evidence="2" key="2">
    <citation type="submission" date="2015-06" db="UniProtKB">
        <authorList>
            <consortium name="EnsemblPlants"/>
        </authorList>
    </citation>
    <scope>IDENTIFICATION</scope>
    <source>
        <strain evidence="2">DM1-3 516 R44</strain>
    </source>
</reference>
<evidence type="ECO:0000313" key="2">
    <source>
        <dbReference type="EnsemblPlants" id="PGSC0003DMT400091237"/>
    </source>
</evidence>
<proteinExistence type="predicted"/>
<accession>M1DM55</accession>
<dbReference type="HOGENOM" id="CLU_097724_1_0_1"/>
<sequence length="181" mass="19513">MKNPPSVEPRKWTTIRRSIYRPFCTSMVPIRAQLFGTSDLRRGPPDCAIAPKRTPTYVPRGKSKSEAPTLRLIYQDTNTKTDLVYVTPTMRTSTTAPRTTWNQNRQMVPDVVTASQSDGEDTLIDSSAGSAACSKSFSASGSSSGSASGSSSHARTASSDNTNSEEYIPVPSSIDTATILE</sequence>
<dbReference type="EnsemblPlants" id="PGSC0003DMT400091237">
    <property type="protein sequence ID" value="PGSC0003DMT400091237"/>
    <property type="gene ID" value="PGSC0003DMG400040808"/>
</dbReference>
<feature type="compositionally biased region" description="Low complexity" evidence="1">
    <location>
        <begin position="126"/>
        <end position="159"/>
    </location>
</feature>
<dbReference type="AlphaFoldDB" id="M1DM55"/>